<accession>A0A7C8V521</accession>
<reference evidence="2 3" key="1">
    <citation type="submission" date="2020-01" db="EMBL/GenBank/DDBJ databases">
        <authorList>
            <person name="Palmer J.M."/>
        </authorList>
    </citation>
    <scope>NUCLEOTIDE SEQUENCE [LARGE SCALE GENOMIC DNA]</scope>
    <source>
        <strain evidence="2 3">TWF970</strain>
    </source>
</reference>
<comment type="caution">
    <text evidence="2">The sequence shown here is derived from an EMBL/GenBank/DDBJ whole genome shotgun (WGS) entry which is preliminary data.</text>
</comment>
<evidence type="ECO:0000256" key="1">
    <source>
        <dbReference type="SAM" id="Phobius"/>
    </source>
</evidence>
<keyword evidence="1" id="KW-0472">Membrane</keyword>
<feature type="transmembrane region" description="Helical" evidence="1">
    <location>
        <begin position="127"/>
        <end position="146"/>
    </location>
</feature>
<dbReference type="OrthoDB" id="2956246at2759"/>
<protein>
    <submittedName>
        <fullName evidence="2">Uncharacterized protein</fullName>
    </submittedName>
</protein>
<name>A0A7C8V521_ORBOL</name>
<gene>
    <name evidence="2" type="ORF">TWF970_007576</name>
</gene>
<evidence type="ECO:0000313" key="2">
    <source>
        <dbReference type="EMBL" id="KAF3274865.1"/>
    </source>
</evidence>
<dbReference type="EMBL" id="JAABOJ010000041">
    <property type="protein sequence ID" value="KAF3274865.1"/>
    <property type="molecule type" value="Genomic_DNA"/>
</dbReference>
<keyword evidence="1" id="KW-1133">Transmembrane helix</keyword>
<dbReference type="AlphaFoldDB" id="A0A7C8V521"/>
<organism evidence="2 3">
    <name type="scientific">Orbilia oligospora</name>
    <name type="common">Nematode-trapping fungus</name>
    <name type="synonym">Arthrobotrys oligospora</name>
    <dbReference type="NCBI Taxonomy" id="2813651"/>
    <lineage>
        <taxon>Eukaryota</taxon>
        <taxon>Fungi</taxon>
        <taxon>Dikarya</taxon>
        <taxon>Ascomycota</taxon>
        <taxon>Pezizomycotina</taxon>
        <taxon>Orbiliomycetes</taxon>
        <taxon>Orbiliales</taxon>
        <taxon>Orbiliaceae</taxon>
        <taxon>Orbilia</taxon>
    </lineage>
</organism>
<proteinExistence type="predicted"/>
<feature type="transmembrane region" description="Helical" evidence="1">
    <location>
        <begin position="201"/>
        <end position="220"/>
    </location>
</feature>
<feature type="transmembrane region" description="Helical" evidence="1">
    <location>
        <begin position="101"/>
        <end position="121"/>
    </location>
</feature>
<sequence length="316" mass="34820">MTRELPILHLNVPSVGLDAAGLVALADLTVQRAVDVILAKNSGEQPLCAVLTTGHVFRVENSALVYYLRRVGRTGCLTRVHVAPEGLTGVSSFFIPTATNWISGLSYLAAVFWGITVLVLLVLSQDWWGVAVVGLLIVSRLCYIIVMWGRTRPGWWGSDEIDNNGDLLIILSQHRWFSLAGRVNGLKKVTSMQWLKEQNDIQGLITGLTTVIVYLAAALVTNIEQFGKILLLCQLMGSAGLLGITNKTSSVLRMHGGLNVKFEGRKRYDRRRDMVDELITRACRDDWAVKLDLIPREAAITSASIVFETLTCTTTQ</sequence>
<evidence type="ECO:0000313" key="3">
    <source>
        <dbReference type="Proteomes" id="UP000474640"/>
    </source>
</evidence>
<keyword evidence="1" id="KW-0812">Transmembrane</keyword>
<dbReference type="Proteomes" id="UP000474640">
    <property type="component" value="Unassembled WGS sequence"/>
</dbReference>